<sequence>MATEGTDSTITVTCTLNPATALTRDARCALGVMAGVASSAENGWDVADVAGYPCTIVAGATVGTVDIPLNDDVVIDTGETLTIECATPSTGDTAGTAASFTINDGGLADAQLTVVPRFTLYKVSEEAGMLSIWVDTLDSNGNRAPNEDDIMIDLTFPTSATGEDTASSLDYDDTVGPITVPGSVNGIATSSFTLDLPMLTDALVENLETVNVLLMDMAPVVSVTSDSTTTISVQILDDDKPELVIVNAKPRLPRRSKQDVVLRAFNAVGSWDSFDLTWFPFNLKDFRTRDITTGNNIAVTETTLARPKYRTRTRFNEYRYSTTQTVSTVPYTLNAYAYVSTTSHSRSRAPIEASVGPTLTIWPLTIDGSGNCATIESTVISVPPNIYSNSMRWWFIKEGGTIADIRRLRQYNGRNWARISECDDAGLYIVLRSRRGKMGWIDHIRVIIAACPEGFTGPPTCMTAAPECRNGGVVDPVLALCSCPPGFAGTNCETGAHV</sequence>
<gene>
    <name evidence="3" type="ORF">HOLleu_00326</name>
</gene>
<name>A0A9Q1CNG8_HOLLE</name>
<comment type="caution">
    <text evidence="3">The sequence shown here is derived from an EMBL/GenBank/DDBJ whole genome shotgun (WGS) entry which is preliminary data.</text>
</comment>
<comment type="caution">
    <text evidence="1">Lacks conserved residue(s) required for the propagation of feature annotation.</text>
</comment>
<accession>A0A9Q1CNG8</accession>
<evidence type="ECO:0000313" key="4">
    <source>
        <dbReference type="Proteomes" id="UP001152320"/>
    </source>
</evidence>
<feature type="disulfide bond" evidence="1">
    <location>
        <begin position="483"/>
        <end position="492"/>
    </location>
</feature>
<proteinExistence type="predicted"/>
<keyword evidence="4" id="KW-1185">Reference proteome</keyword>
<dbReference type="PROSITE" id="PS00022">
    <property type="entry name" value="EGF_1"/>
    <property type="match status" value="1"/>
</dbReference>
<reference evidence="3" key="1">
    <citation type="submission" date="2021-10" db="EMBL/GenBank/DDBJ databases">
        <title>Tropical sea cucumber genome reveals ecological adaptation and Cuvierian tubules defense mechanism.</title>
        <authorList>
            <person name="Chen T."/>
        </authorList>
    </citation>
    <scope>NUCLEOTIDE SEQUENCE</scope>
    <source>
        <strain evidence="3">Nanhai2018</strain>
        <tissue evidence="3">Muscle</tissue>
    </source>
</reference>
<dbReference type="Gene3D" id="2.10.25.10">
    <property type="entry name" value="Laminin"/>
    <property type="match status" value="1"/>
</dbReference>
<dbReference type="SUPFAM" id="SSF141072">
    <property type="entry name" value="CalX-like"/>
    <property type="match status" value="2"/>
</dbReference>
<dbReference type="CDD" id="cd00054">
    <property type="entry name" value="EGF_CA"/>
    <property type="match status" value="1"/>
</dbReference>
<organism evidence="3 4">
    <name type="scientific">Holothuria leucospilota</name>
    <name type="common">Black long sea cucumber</name>
    <name type="synonym">Mertensiothuria leucospilota</name>
    <dbReference type="NCBI Taxonomy" id="206669"/>
    <lineage>
        <taxon>Eukaryota</taxon>
        <taxon>Metazoa</taxon>
        <taxon>Echinodermata</taxon>
        <taxon>Eleutherozoa</taxon>
        <taxon>Echinozoa</taxon>
        <taxon>Holothuroidea</taxon>
        <taxon>Aspidochirotacea</taxon>
        <taxon>Aspidochirotida</taxon>
        <taxon>Holothuriidae</taxon>
        <taxon>Holothuria</taxon>
    </lineage>
</organism>
<feature type="domain" description="EGF-like" evidence="2">
    <location>
        <begin position="457"/>
        <end position="493"/>
    </location>
</feature>
<evidence type="ECO:0000259" key="2">
    <source>
        <dbReference type="PROSITE" id="PS50026"/>
    </source>
</evidence>
<protein>
    <submittedName>
        <fullName evidence="3">Multiple epidermal growth factor-like domains protein 6</fullName>
    </submittedName>
</protein>
<dbReference type="PROSITE" id="PS50026">
    <property type="entry name" value="EGF_3"/>
    <property type="match status" value="1"/>
</dbReference>
<dbReference type="InterPro" id="IPR038081">
    <property type="entry name" value="CalX-like_sf"/>
</dbReference>
<dbReference type="OrthoDB" id="10266706at2759"/>
<keyword evidence="1" id="KW-0245">EGF-like domain</keyword>
<evidence type="ECO:0000313" key="3">
    <source>
        <dbReference type="EMBL" id="KAJ8048145.1"/>
    </source>
</evidence>
<dbReference type="Gene3D" id="2.60.40.2030">
    <property type="match status" value="2"/>
</dbReference>
<dbReference type="Proteomes" id="UP001152320">
    <property type="component" value="Chromosome 1"/>
</dbReference>
<dbReference type="PROSITE" id="PS01186">
    <property type="entry name" value="EGF_2"/>
    <property type="match status" value="1"/>
</dbReference>
<dbReference type="InterPro" id="IPR000742">
    <property type="entry name" value="EGF"/>
</dbReference>
<dbReference type="AlphaFoldDB" id="A0A9Q1CNG8"/>
<keyword evidence="1" id="KW-1015">Disulfide bond</keyword>
<evidence type="ECO:0000256" key="1">
    <source>
        <dbReference type="PROSITE-ProRule" id="PRU00076"/>
    </source>
</evidence>
<dbReference type="EMBL" id="JAIZAY010000001">
    <property type="protein sequence ID" value="KAJ8048145.1"/>
    <property type="molecule type" value="Genomic_DNA"/>
</dbReference>